<dbReference type="PANTHER" id="PTHR10916:SF0">
    <property type="entry name" value="LARGE RIBOSOMAL SUBUNIT PROTEIN UL29C"/>
    <property type="match status" value="1"/>
</dbReference>
<dbReference type="HAMAP" id="MF_00374">
    <property type="entry name" value="Ribosomal_uL29"/>
    <property type="match status" value="1"/>
</dbReference>
<evidence type="ECO:0000256" key="6">
    <source>
        <dbReference type="SAM" id="Coils"/>
    </source>
</evidence>
<evidence type="ECO:0000313" key="8">
    <source>
        <dbReference type="Proteomes" id="UP000004978"/>
    </source>
</evidence>
<name>F9UJK8_9BACT</name>
<dbReference type="CDD" id="cd00427">
    <property type="entry name" value="Ribosomal_L29_HIP"/>
    <property type="match status" value="1"/>
</dbReference>
<dbReference type="Proteomes" id="UP000004978">
    <property type="component" value="Unassembled WGS sequence"/>
</dbReference>
<evidence type="ECO:0000256" key="5">
    <source>
        <dbReference type="HAMAP-Rule" id="MF_00374"/>
    </source>
</evidence>
<dbReference type="Pfam" id="PF00831">
    <property type="entry name" value="Ribosomal_L29"/>
    <property type="match status" value="1"/>
</dbReference>
<protein>
    <recommendedName>
        <fullName evidence="4 5">Large ribosomal subunit protein uL29</fullName>
    </recommendedName>
</protein>
<keyword evidence="3 5" id="KW-0687">Ribonucleoprotein</keyword>
<dbReference type="RefSeq" id="WP_006608475.1">
    <property type="nucleotide sequence ID" value="NZ_AFXA01000008.1"/>
</dbReference>
<keyword evidence="2 5" id="KW-0689">Ribosomal protein</keyword>
<dbReference type="GO" id="GO:0022625">
    <property type="term" value="C:cytosolic large ribosomal subunit"/>
    <property type="evidence" value="ECO:0007669"/>
    <property type="project" value="TreeGrafter"/>
</dbReference>
<dbReference type="eggNOG" id="COG0255">
    <property type="taxonomic scope" value="Bacteria"/>
</dbReference>
<dbReference type="AlphaFoldDB" id="F9UJK8"/>
<dbReference type="STRING" id="1037410.MCSF7_00266"/>
<comment type="caution">
    <text evidence="7">The sequence shown here is derived from an EMBL/GenBank/DDBJ whole genome shotgun (WGS) entry which is preliminary data.</text>
</comment>
<dbReference type="NCBIfam" id="TIGR00012">
    <property type="entry name" value="L29"/>
    <property type="match status" value="1"/>
</dbReference>
<accession>F9UJK8</accession>
<organism evidence="7 8">
    <name type="scientific">Mycoplasmopsis columbina SF7</name>
    <dbReference type="NCBI Taxonomy" id="1037410"/>
    <lineage>
        <taxon>Bacteria</taxon>
        <taxon>Bacillati</taxon>
        <taxon>Mycoplasmatota</taxon>
        <taxon>Mycoplasmoidales</taxon>
        <taxon>Metamycoplasmataceae</taxon>
        <taxon>Mycoplasmopsis</taxon>
    </lineage>
</organism>
<evidence type="ECO:0000256" key="1">
    <source>
        <dbReference type="ARBA" id="ARBA00009254"/>
    </source>
</evidence>
<evidence type="ECO:0000256" key="4">
    <source>
        <dbReference type="ARBA" id="ARBA00035204"/>
    </source>
</evidence>
<gene>
    <name evidence="5 7" type="primary">rpmC</name>
    <name evidence="7" type="ORF">MCSF7_00266</name>
</gene>
<comment type="similarity">
    <text evidence="1 5">Belongs to the universal ribosomal protein uL29 family.</text>
</comment>
<dbReference type="InterPro" id="IPR036049">
    <property type="entry name" value="Ribosomal_uL29_sf"/>
</dbReference>
<dbReference type="Gene3D" id="1.10.287.310">
    <property type="match status" value="1"/>
</dbReference>
<dbReference type="SUPFAM" id="SSF46561">
    <property type="entry name" value="Ribosomal protein L29 (L29p)"/>
    <property type="match status" value="1"/>
</dbReference>
<dbReference type="GO" id="GO:0006412">
    <property type="term" value="P:translation"/>
    <property type="evidence" value="ECO:0007669"/>
    <property type="project" value="UniProtKB-UniRule"/>
</dbReference>
<proteinExistence type="inferred from homology"/>
<keyword evidence="8" id="KW-1185">Reference proteome</keyword>
<feature type="coiled-coil region" evidence="6">
    <location>
        <begin position="4"/>
        <end position="31"/>
    </location>
</feature>
<evidence type="ECO:0000256" key="2">
    <source>
        <dbReference type="ARBA" id="ARBA00022980"/>
    </source>
</evidence>
<evidence type="ECO:0000313" key="7">
    <source>
        <dbReference type="EMBL" id="EGV00389.1"/>
    </source>
</evidence>
<sequence>MLYKDLKVKSLDELQKLVNELKAELWTLRFKNHTSTLDQTHKIKLVRRDIAKTLTAIKEKTFEQGAK</sequence>
<reference evidence="7 8" key="1">
    <citation type="journal article" date="2013" name="Genome Announc.">
        <title>Genome Sequence of Mycoplasma columbinum Strain SF7.</title>
        <authorList>
            <person name="Guo Z."/>
            <person name="Xu X."/>
            <person name="Zheng Q."/>
            <person name="Li T."/>
            <person name="Kuang S."/>
            <person name="Zhang Z."/>
            <person name="Chen Y."/>
            <person name="Lu X."/>
            <person name="Zhou R."/>
            <person name="Bi D."/>
            <person name="Jin H."/>
        </authorList>
    </citation>
    <scope>NUCLEOTIDE SEQUENCE [LARGE SCALE GENOMIC DNA]</scope>
    <source>
        <strain evidence="7 8">SF7</strain>
    </source>
</reference>
<dbReference type="PANTHER" id="PTHR10916">
    <property type="entry name" value="60S RIBOSOMAL PROTEIN L35/50S RIBOSOMAL PROTEIN L29"/>
    <property type="match status" value="1"/>
</dbReference>
<dbReference type="GO" id="GO:0003735">
    <property type="term" value="F:structural constituent of ribosome"/>
    <property type="evidence" value="ECO:0007669"/>
    <property type="project" value="InterPro"/>
</dbReference>
<keyword evidence="6" id="KW-0175">Coiled coil</keyword>
<evidence type="ECO:0000256" key="3">
    <source>
        <dbReference type="ARBA" id="ARBA00023274"/>
    </source>
</evidence>
<dbReference type="InterPro" id="IPR050063">
    <property type="entry name" value="Ribosomal_protein_uL29"/>
</dbReference>
<dbReference type="EMBL" id="AFXA01000008">
    <property type="protein sequence ID" value="EGV00389.1"/>
    <property type="molecule type" value="Genomic_DNA"/>
</dbReference>
<dbReference type="InterPro" id="IPR001854">
    <property type="entry name" value="Ribosomal_uL29"/>
</dbReference>